<dbReference type="AlphaFoldDB" id="A0A5M8QS37"/>
<protein>
    <submittedName>
        <fullName evidence="1">Uncharacterized protein</fullName>
    </submittedName>
</protein>
<proteinExistence type="predicted"/>
<gene>
    <name evidence="2" type="ORF">ACD591_16405</name>
    <name evidence="1" type="ORF">FOE74_02955</name>
</gene>
<dbReference type="EMBL" id="JBGOGF010000009">
    <property type="protein sequence ID" value="MFA1772885.1"/>
    <property type="molecule type" value="Genomic_DNA"/>
</dbReference>
<reference evidence="1 3" key="1">
    <citation type="submission" date="2019-07" db="EMBL/GenBank/DDBJ databases">
        <authorList>
            <person name="Qu J.-H."/>
        </authorList>
    </citation>
    <scope>NUCLEOTIDE SEQUENCE [LARGE SCALE GENOMIC DNA]</scope>
    <source>
        <strain evidence="1 3">MDT1-10-3</strain>
    </source>
</reference>
<keyword evidence="4" id="KW-1185">Reference proteome</keyword>
<sequence>MTEQQLKSLALLDKYFSETPKEQIEQEIASYAEYGASGMPASEYLGRRIASMDEAKGQITNAGQNPNNHQEITFAAAVLVRHAEAVKGGKSYLVDLALAGESNYAMAA</sequence>
<evidence type="ECO:0000313" key="3">
    <source>
        <dbReference type="Proteomes" id="UP000323866"/>
    </source>
</evidence>
<reference evidence="1 3" key="2">
    <citation type="submission" date="2019-09" db="EMBL/GenBank/DDBJ databases">
        <title>A bacterium isolated from glacier soil.</title>
        <authorList>
            <person name="Liu Q."/>
        </authorList>
    </citation>
    <scope>NUCLEOTIDE SEQUENCE [LARGE SCALE GENOMIC DNA]</scope>
    <source>
        <strain evidence="1 3">MDT1-10-3</strain>
    </source>
</reference>
<organism evidence="1 3">
    <name type="scientific">Rufibacter glacialis</name>
    <dbReference type="NCBI Taxonomy" id="1259555"/>
    <lineage>
        <taxon>Bacteria</taxon>
        <taxon>Pseudomonadati</taxon>
        <taxon>Bacteroidota</taxon>
        <taxon>Cytophagia</taxon>
        <taxon>Cytophagales</taxon>
        <taxon>Hymenobacteraceae</taxon>
        <taxon>Rufibacter</taxon>
    </lineage>
</organism>
<evidence type="ECO:0000313" key="2">
    <source>
        <dbReference type="EMBL" id="MFA1772885.1"/>
    </source>
</evidence>
<reference evidence="2 4" key="3">
    <citation type="submission" date="2024-08" db="EMBL/GenBank/DDBJ databases">
        <authorList>
            <person name="Wei W."/>
        </authorList>
    </citation>
    <scope>NUCLEOTIDE SEQUENCE [LARGE SCALE GENOMIC DNA]</scope>
    <source>
        <strain evidence="2 4">XU2</strain>
    </source>
</reference>
<name>A0A5M8QS37_9BACT</name>
<dbReference type="Proteomes" id="UP001570846">
    <property type="component" value="Unassembled WGS sequence"/>
</dbReference>
<dbReference type="Proteomes" id="UP000323866">
    <property type="component" value="Unassembled WGS sequence"/>
</dbReference>
<dbReference type="RefSeq" id="WP_149097098.1">
    <property type="nucleotide sequence ID" value="NZ_BMMG01000001.1"/>
</dbReference>
<evidence type="ECO:0000313" key="1">
    <source>
        <dbReference type="EMBL" id="KAA6437476.1"/>
    </source>
</evidence>
<dbReference type="EMBL" id="VKKZ01000010">
    <property type="protein sequence ID" value="KAA6437476.1"/>
    <property type="molecule type" value="Genomic_DNA"/>
</dbReference>
<comment type="caution">
    <text evidence="1">The sequence shown here is derived from an EMBL/GenBank/DDBJ whole genome shotgun (WGS) entry which is preliminary data.</text>
</comment>
<evidence type="ECO:0000313" key="4">
    <source>
        <dbReference type="Proteomes" id="UP001570846"/>
    </source>
</evidence>
<accession>A0A5M8QS37</accession>